<gene>
    <name evidence="1" type="primary">cheD</name>
    <name evidence="2" type="ORF">KJP28_10795</name>
</gene>
<dbReference type="PANTHER" id="PTHR35147:SF2">
    <property type="entry name" value="CHEMORECEPTOR GLUTAMINE DEAMIDASE CHED-RELATED"/>
    <property type="match status" value="1"/>
</dbReference>
<dbReference type="RefSeq" id="WP_218392546.1">
    <property type="nucleotide sequence ID" value="NZ_JAHUZE010000002.1"/>
</dbReference>
<accession>A0ABS6T2D1</accession>
<protein>
    <recommendedName>
        <fullName evidence="1">Probable chemoreceptor glutamine deamidase CheD</fullName>
        <ecNumber evidence="1">3.5.1.44</ecNumber>
    </recommendedName>
</protein>
<dbReference type="EC" id="3.5.1.44" evidence="1"/>
<comment type="catalytic activity">
    <reaction evidence="1">
        <text>L-glutaminyl-[protein] + H2O = L-glutamyl-[protein] + NH4(+)</text>
        <dbReference type="Rhea" id="RHEA:16441"/>
        <dbReference type="Rhea" id="RHEA-COMP:10207"/>
        <dbReference type="Rhea" id="RHEA-COMP:10208"/>
        <dbReference type="ChEBI" id="CHEBI:15377"/>
        <dbReference type="ChEBI" id="CHEBI:28938"/>
        <dbReference type="ChEBI" id="CHEBI:29973"/>
        <dbReference type="ChEBI" id="CHEBI:30011"/>
        <dbReference type="EC" id="3.5.1.44"/>
    </reaction>
</comment>
<dbReference type="InterPro" id="IPR005659">
    <property type="entry name" value="Chemorcpt_Glu_NH3ase_CheD"/>
</dbReference>
<comment type="function">
    <text evidence="1">Probably deamidates glutamine residues to glutamate on methyl-accepting chemotaxis receptors (MCPs), playing an important role in chemotaxis.</text>
</comment>
<comment type="similarity">
    <text evidence="1">Belongs to the CheD family.</text>
</comment>
<keyword evidence="1" id="KW-0145">Chemotaxis</keyword>
<name>A0ABS6T2D1_9RHOB</name>
<sequence>MSISKLKVGKSYISQGEFAIDGGQDAVIATLLGSCVSACIWDAARGIGGMNHVLFTDDTSGSDQAYGHGVNSMELLINGLLRLGADRSTLKAKVFGGARMIDGLSNAGPRNVDFVKDFLRRESISYIGGDTGGNAARRLEFWPGTGRARVKSVALQVPLAPTETMTAHGVELF</sequence>
<organism evidence="2 3">
    <name type="scientific">Maritimibacter dapengensis</name>
    <dbReference type="NCBI Taxonomy" id="2836868"/>
    <lineage>
        <taxon>Bacteria</taxon>
        <taxon>Pseudomonadati</taxon>
        <taxon>Pseudomonadota</taxon>
        <taxon>Alphaproteobacteria</taxon>
        <taxon>Rhodobacterales</taxon>
        <taxon>Roseobacteraceae</taxon>
        <taxon>Maritimibacter</taxon>
    </lineage>
</organism>
<dbReference type="CDD" id="cd16352">
    <property type="entry name" value="CheD"/>
    <property type="match status" value="1"/>
</dbReference>
<dbReference type="Pfam" id="PF03975">
    <property type="entry name" value="CheD"/>
    <property type="match status" value="1"/>
</dbReference>
<evidence type="ECO:0000313" key="2">
    <source>
        <dbReference type="EMBL" id="MBV7379416.1"/>
    </source>
</evidence>
<keyword evidence="3" id="KW-1185">Reference proteome</keyword>
<proteinExistence type="inferred from homology"/>
<evidence type="ECO:0000313" key="3">
    <source>
        <dbReference type="Proteomes" id="UP000756530"/>
    </source>
</evidence>
<evidence type="ECO:0000256" key="1">
    <source>
        <dbReference type="HAMAP-Rule" id="MF_01440"/>
    </source>
</evidence>
<keyword evidence="1" id="KW-0378">Hydrolase</keyword>
<dbReference type="EMBL" id="JAHUZE010000002">
    <property type="protein sequence ID" value="MBV7379416.1"/>
    <property type="molecule type" value="Genomic_DNA"/>
</dbReference>
<dbReference type="PANTHER" id="PTHR35147">
    <property type="entry name" value="CHEMORECEPTOR GLUTAMINE DEAMIDASE CHED-RELATED"/>
    <property type="match status" value="1"/>
</dbReference>
<comment type="caution">
    <text evidence="2">The sequence shown here is derived from an EMBL/GenBank/DDBJ whole genome shotgun (WGS) entry which is preliminary data.</text>
</comment>
<dbReference type="HAMAP" id="MF_01440">
    <property type="entry name" value="CheD"/>
    <property type="match status" value="1"/>
</dbReference>
<reference evidence="2 3" key="1">
    <citation type="submission" date="2021-05" db="EMBL/GenBank/DDBJ databases">
        <title>Culturable bacteria isolated from Daya Bay.</title>
        <authorList>
            <person name="Zheng W."/>
            <person name="Yu S."/>
            <person name="Huang Y."/>
        </authorList>
    </citation>
    <scope>NUCLEOTIDE SEQUENCE [LARGE SCALE GENOMIC DNA]</scope>
    <source>
        <strain evidence="2 3">DP4N28-5</strain>
    </source>
</reference>
<dbReference type="Proteomes" id="UP000756530">
    <property type="component" value="Unassembled WGS sequence"/>
</dbReference>